<dbReference type="AlphaFoldDB" id="A0A4V3RLL0"/>
<dbReference type="Proteomes" id="UP000306888">
    <property type="component" value="Unassembled WGS sequence"/>
</dbReference>
<proteinExistence type="predicted"/>
<dbReference type="PANTHER" id="PTHR32329:SF4">
    <property type="entry name" value="ACTIVATOR OF 2-HYDROXYACYL-COA DEHYDRATASE"/>
    <property type="match status" value="1"/>
</dbReference>
<gene>
    <name evidence="1" type="ORF">E5347_04965</name>
</gene>
<dbReference type="PANTHER" id="PTHR32329">
    <property type="entry name" value="BIFUNCTIONAL PROTEIN [INCLUDES 2-HYDROXYACYL-COA DEHYDRATASE (N-TER) AND ITS ACTIVATOR DOMAIN (C_TERM)-RELATED"/>
    <property type="match status" value="1"/>
</dbReference>
<sequence length="413" mass="46992">MSYNYKVFTKEMKKDYTILVPNMLPIHFKVLDKVLKDNGFNIEFLEDDVNEIIDEGLRNANNDICYPAMIVIGQFISALKSGKYDLDKTAVLMTQTGGGCRASNYIHLIRKALENSGFQDVPAIGLSVSGIEKHPGLKLSPTLIVKAFYGVLYSDLIMCLYNKIKPYEVNKNETDMVLEKEIKYLNNSLSIFNCFKVNKISKHIVKSFNNISINKTDKIKVGIVGEIYMKYSRMGNNHLEEFLIKENAEVVQSGLLDFINYCLINAIVDNKLYNKSKVKAILSKFAYKFILRQQNKINNTIKRYSSFDAPESFENVRKMADEYIGYGVKMGEGWLLVSNMIELIHQGANNIICAEPFGCLPNHIVGRGAIRKIMDKHPNANIVVIDYDPSQSKINQENRIKLMLSNANLNIYL</sequence>
<organism evidence="1 2">
    <name type="scientific">Clostridium sartagoforme</name>
    <dbReference type="NCBI Taxonomy" id="84031"/>
    <lineage>
        <taxon>Bacteria</taxon>
        <taxon>Bacillati</taxon>
        <taxon>Bacillota</taxon>
        <taxon>Clostridia</taxon>
        <taxon>Eubacteriales</taxon>
        <taxon>Clostridiaceae</taxon>
        <taxon>Clostridium</taxon>
    </lineage>
</organism>
<dbReference type="InterPro" id="IPR051805">
    <property type="entry name" value="Dehydratase_Activator_Redct"/>
</dbReference>
<evidence type="ECO:0000313" key="1">
    <source>
        <dbReference type="EMBL" id="TGY44170.1"/>
    </source>
</evidence>
<evidence type="ECO:0000313" key="2">
    <source>
        <dbReference type="Proteomes" id="UP000306888"/>
    </source>
</evidence>
<dbReference type="RefSeq" id="WP_136005184.1">
    <property type="nucleotide sequence ID" value="NZ_SRYR01000001.1"/>
</dbReference>
<reference evidence="1 2" key="1">
    <citation type="submission" date="2019-04" db="EMBL/GenBank/DDBJ databases">
        <title>Microbes associate with the intestines of laboratory mice.</title>
        <authorList>
            <person name="Navarre W."/>
            <person name="Wong E."/>
            <person name="Huang K."/>
            <person name="Tropini C."/>
            <person name="Ng K."/>
            <person name="Yu B."/>
        </authorList>
    </citation>
    <scope>NUCLEOTIDE SEQUENCE [LARGE SCALE GENOMIC DNA]</scope>
    <source>
        <strain evidence="1 2">NM50_B9-20</strain>
    </source>
</reference>
<dbReference type="EMBL" id="SRYR01000001">
    <property type="protein sequence ID" value="TGY44170.1"/>
    <property type="molecule type" value="Genomic_DNA"/>
</dbReference>
<keyword evidence="2" id="KW-1185">Reference proteome</keyword>
<comment type="caution">
    <text evidence="1">The sequence shown here is derived from an EMBL/GenBank/DDBJ whole genome shotgun (WGS) entry which is preliminary data.</text>
</comment>
<name>A0A4V3RLL0_9CLOT</name>
<dbReference type="OrthoDB" id="9802715at2"/>
<accession>A0A4V3RLL0</accession>
<protein>
    <submittedName>
        <fullName evidence="1">2-hydroxyglutaryl-CoA dehydratase</fullName>
    </submittedName>
</protein>